<dbReference type="EMBL" id="CP155447">
    <property type="protein sequence ID" value="XBH02157.1"/>
    <property type="molecule type" value="Genomic_DNA"/>
</dbReference>
<sequence>MARLERKTERLEALRKLMDRLCAPDLMLPEATVLRNRLSVLLAHEDDGVGVDHEVRPRYFVPAPLRSEKGRAGMRSPLCIPCLTGCY</sequence>
<dbReference type="AlphaFoldDB" id="A0AAU7CAJ0"/>
<dbReference type="RefSeq" id="WP_406694899.1">
    <property type="nucleotide sequence ID" value="NZ_CP155447.1"/>
</dbReference>
<name>A0AAU7CAJ0_9BACT</name>
<accession>A0AAU7CAJ0</accession>
<proteinExistence type="predicted"/>
<reference evidence="1" key="1">
    <citation type="submission" date="2024-05" db="EMBL/GenBank/DDBJ databases">
        <title>Planctomycetes of the genus Singulisphaera possess chitinolytic capabilities.</title>
        <authorList>
            <person name="Ivanova A."/>
        </authorList>
    </citation>
    <scope>NUCLEOTIDE SEQUENCE</scope>
    <source>
        <strain evidence="1">Ch08T</strain>
    </source>
</reference>
<protein>
    <submittedName>
        <fullName evidence="1">Uncharacterized protein</fullName>
    </submittedName>
</protein>
<evidence type="ECO:0000313" key="1">
    <source>
        <dbReference type="EMBL" id="XBH02157.1"/>
    </source>
</evidence>
<gene>
    <name evidence="1" type="ORF">V5E97_28040</name>
</gene>
<organism evidence="1">
    <name type="scientific">Singulisphaera sp. Ch08</name>
    <dbReference type="NCBI Taxonomy" id="3120278"/>
    <lineage>
        <taxon>Bacteria</taxon>
        <taxon>Pseudomonadati</taxon>
        <taxon>Planctomycetota</taxon>
        <taxon>Planctomycetia</taxon>
        <taxon>Isosphaerales</taxon>
        <taxon>Isosphaeraceae</taxon>
        <taxon>Singulisphaera</taxon>
    </lineage>
</organism>